<dbReference type="GO" id="GO:0005782">
    <property type="term" value="C:peroxisomal matrix"/>
    <property type="evidence" value="ECO:0007669"/>
    <property type="project" value="UniProtKB-SubCell"/>
</dbReference>
<proteinExistence type="inferred from homology"/>
<comment type="subcellular location">
    <subcellularLocation>
        <location evidence="2">Peroxisome matrix</location>
    </subcellularLocation>
</comment>
<dbReference type="Proteomes" id="UP001216150">
    <property type="component" value="Unassembled WGS sequence"/>
</dbReference>
<name>A0AAD6H2Y0_9EURO</name>
<sequence>MPNIVVLGAGVSGLTTAYLLSKDPANKITVLAKHMPGDYDIEYASPWAGANYMPVGKEGSDHARWERETWPYLKEITEKYPEAGIHFRGTLIYNRKKDQESDTGKWFSELTQPNPWYKDVVLDFKPIPSEKLAPRVDNAQEFTSVCINTAIYLPWLVGQCIKNGATFKRAVIKHIADAAKEHHTGEQADLIVNCTGLSARTLGGVNDSKMHPARGQIVVVRNDPGPMASASGTDDGEAEAVYIMTRAAGGGTILGGSYQKHNWDPLPDPNLANRIMKRAIALTPSLVKPGQGIEGLDIIRHGVGLRPLREGGTRIEKDEVNGVKVVHNYGHGGFGYQASFGCSVETVALSNMPRKDTDEMTSRIGLVVNQFGNSPLSKSPLAQEPLKASPETVLAMVMDAMIKSKPISHNLSQKTVNHLIESGYHHIDKLQNSTWEERTMVLKEGGYSRYREVTATNLGNLADFTVISTIYLKKPTDKERKTRTLMKEIKGIGDLAVELFFDSVQSVWPSIAPFIDSRSLQTAKEVGIRADMDGIYNALHQDPKQMSWFANGLSVVRLEKRESDIEAM</sequence>
<dbReference type="PANTHER" id="PTHR11530:SF16">
    <property type="entry name" value="D-AMINO ACID OXIDASE (AFU_ORTHOLOGUE AFUA_5G11290)"/>
    <property type="match status" value="1"/>
</dbReference>
<evidence type="ECO:0000256" key="6">
    <source>
        <dbReference type="ARBA" id="ARBA00023002"/>
    </source>
</evidence>
<dbReference type="SUPFAM" id="SSF51971">
    <property type="entry name" value="Nucleotide-binding domain"/>
    <property type="match status" value="1"/>
</dbReference>
<dbReference type="GO" id="GO:0003884">
    <property type="term" value="F:D-amino-acid oxidase activity"/>
    <property type="evidence" value="ECO:0007669"/>
    <property type="project" value="UniProtKB-EC"/>
</dbReference>
<feature type="domain" description="FAD dependent oxidoreductase" evidence="10">
    <location>
        <begin position="4"/>
        <end position="347"/>
    </location>
</feature>
<comment type="similarity">
    <text evidence="3">Belongs to the DAMOX/DASOX family.</text>
</comment>
<dbReference type="Pfam" id="PF01266">
    <property type="entry name" value="DAO"/>
    <property type="match status" value="1"/>
</dbReference>
<keyword evidence="6" id="KW-0560">Oxidoreductase</keyword>
<evidence type="ECO:0000256" key="5">
    <source>
        <dbReference type="ARBA" id="ARBA00022827"/>
    </source>
</evidence>
<dbReference type="GO" id="GO:0019478">
    <property type="term" value="P:D-amino acid catabolic process"/>
    <property type="evidence" value="ECO:0007669"/>
    <property type="project" value="TreeGrafter"/>
</dbReference>
<comment type="catalytic activity">
    <reaction evidence="9">
        <text>a D-alpha-amino acid + O2 + H2O = a 2-oxocarboxylate + H2O2 + NH4(+)</text>
        <dbReference type="Rhea" id="RHEA:21816"/>
        <dbReference type="ChEBI" id="CHEBI:15377"/>
        <dbReference type="ChEBI" id="CHEBI:15379"/>
        <dbReference type="ChEBI" id="CHEBI:16240"/>
        <dbReference type="ChEBI" id="CHEBI:28938"/>
        <dbReference type="ChEBI" id="CHEBI:35179"/>
        <dbReference type="ChEBI" id="CHEBI:59871"/>
        <dbReference type="EC" id="1.4.3.3"/>
    </reaction>
    <physiologicalReaction direction="left-to-right" evidence="9">
        <dbReference type="Rhea" id="RHEA:21817"/>
    </physiologicalReaction>
</comment>
<dbReference type="InterPro" id="IPR023209">
    <property type="entry name" value="DAO"/>
</dbReference>
<dbReference type="AlphaFoldDB" id="A0AAD6H2Y0"/>
<dbReference type="EMBL" id="JAQJAC010000001">
    <property type="protein sequence ID" value="KAJ5599730.1"/>
    <property type="molecule type" value="Genomic_DNA"/>
</dbReference>
<keyword evidence="7" id="KW-0576">Peroxisome</keyword>
<comment type="cofactor">
    <cofactor evidence="1">
        <name>FAD</name>
        <dbReference type="ChEBI" id="CHEBI:57692"/>
    </cofactor>
</comment>
<keyword evidence="12" id="KW-1185">Reference proteome</keyword>
<evidence type="ECO:0000256" key="2">
    <source>
        <dbReference type="ARBA" id="ARBA00004253"/>
    </source>
</evidence>
<accession>A0AAD6H2Y0</accession>
<dbReference type="PANTHER" id="PTHR11530">
    <property type="entry name" value="D-AMINO ACID OXIDASE"/>
    <property type="match status" value="1"/>
</dbReference>
<evidence type="ECO:0000259" key="10">
    <source>
        <dbReference type="Pfam" id="PF01266"/>
    </source>
</evidence>
<evidence type="ECO:0000256" key="8">
    <source>
        <dbReference type="ARBA" id="ARBA00039101"/>
    </source>
</evidence>
<evidence type="ECO:0000256" key="3">
    <source>
        <dbReference type="ARBA" id="ARBA00006730"/>
    </source>
</evidence>
<keyword evidence="4" id="KW-0285">Flavoprotein</keyword>
<protein>
    <recommendedName>
        <fullName evidence="8">D-amino-acid oxidase</fullName>
        <ecNumber evidence="8">1.4.3.3</ecNumber>
    </recommendedName>
</protein>
<dbReference type="Gene3D" id="3.40.50.720">
    <property type="entry name" value="NAD(P)-binding Rossmann-like Domain"/>
    <property type="match status" value="1"/>
</dbReference>
<dbReference type="GO" id="GO:0071949">
    <property type="term" value="F:FAD binding"/>
    <property type="evidence" value="ECO:0007669"/>
    <property type="project" value="InterPro"/>
</dbReference>
<reference evidence="11 12" key="1">
    <citation type="journal article" date="2023" name="IMA Fungus">
        <title>Comparative genomic study of the Penicillium genus elucidates a diverse pangenome and 15 lateral gene transfer events.</title>
        <authorList>
            <person name="Petersen C."/>
            <person name="Sorensen T."/>
            <person name="Nielsen M.R."/>
            <person name="Sondergaard T.E."/>
            <person name="Sorensen J.L."/>
            <person name="Fitzpatrick D.A."/>
            <person name="Frisvad J.C."/>
            <person name="Nielsen K.L."/>
        </authorList>
    </citation>
    <scope>NUCLEOTIDE SEQUENCE [LARGE SCALE GENOMIC DNA]</scope>
    <source>
        <strain evidence="11 12">IBT 29057</strain>
    </source>
</reference>
<dbReference type="Gene3D" id="3.30.9.10">
    <property type="entry name" value="D-Amino Acid Oxidase, subunit A, domain 2"/>
    <property type="match status" value="1"/>
</dbReference>
<keyword evidence="5" id="KW-0274">FAD</keyword>
<dbReference type="EC" id="1.4.3.3" evidence="8"/>
<organism evidence="11 12">
    <name type="scientific">Penicillium hetheringtonii</name>
    <dbReference type="NCBI Taxonomy" id="911720"/>
    <lineage>
        <taxon>Eukaryota</taxon>
        <taxon>Fungi</taxon>
        <taxon>Dikarya</taxon>
        <taxon>Ascomycota</taxon>
        <taxon>Pezizomycotina</taxon>
        <taxon>Eurotiomycetes</taxon>
        <taxon>Eurotiomycetidae</taxon>
        <taxon>Eurotiales</taxon>
        <taxon>Aspergillaceae</taxon>
        <taxon>Penicillium</taxon>
    </lineage>
</organism>
<evidence type="ECO:0000313" key="11">
    <source>
        <dbReference type="EMBL" id="KAJ5599730.1"/>
    </source>
</evidence>
<evidence type="ECO:0000313" key="12">
    <source>
        <dbReference type="Proteomes" id="UP001216150"/>
    </source>
</evidence>
<evidence type="ECO:0000256" key="7">
    <source>
        <dbReference type="ARBA" id="ARBA00023140"/>
    </source>
</evidence>
<dbReference type="SUPFAM" id="SSF54373">
    <property type="entry name" value="FAD-linked reductases, C-terminal domain"/>
    <property type="match status" value="1"/>
</dbReference>
<gene>
    <name evidence="11" type="ORF">N7450_000797</name>
</gene>
<comment type="caution">
    <text evidence="11">The sequence shown here is derived from an EMBL/GenBank/DDBJ whole genome shotgun (WGS) entry which is preliminary data.</text>
</comment>
<dbReference type="InterPro" id="IPR006076">
    <property type="entry name" value="FAD-dep_OxRdtase"/>
</dbReference>
<evidence type="ECO:0000256" key="4">
    <source>
        <dbReference type="ARBA" id="ARBA00022630"/>
    </source>
</evidence>
<evidence type="ECO:0000256" key="1">
    <source>
        <dbReference type="ARBA" id="ARBA00001974"/>
    </source>
</evidence>
<dbReference type="FunFam" id="3.30.9.10:FF:000018">
    <property type="entry name" value="D-amino acid oxidase, putative"/>
    <property type="match status" value="1"/>
</dbReference>
<evidence type="ECO:0000256" key="9">
    <source>
        <dbReference type="ARBA" id="ARBA00049547"/>
    </source>
</evidence>